<evidence type="ECO:0000313" key="1">
    <source>
        <dbReference type="EMBL" id="VAW50532.1"/>
    </source>
</evidence>
<gene>
    <name evidence="1" type="ORF">MNBD_GAMMA05-923</name>
</gene>
<sequence>MSSLAPFGSLNCQIKSNMLLLYQTVNTCQSCISAYLRYQYGGKHSKYKSVMFFSNYLTIVAEKHDTVSITCQYQCK</sequence>
<reference evidence="1" key="1">
    <citation type="submission" date="2018-06" db="EMBL/GenBank/DDBJ databases">
        <authorList>
            <person name="Zhirakovskaya E."/>
        </authorList>
    </citation>
    <scope>NUCLEOTIDE SEQUENCE</scope>
</reference>
<dbReference type="AlphaFoldDB" id="A0A3B0WGV7"/>
<protein>
    <submittedName>
        <fullName evidence="1">Uncharacterized protein</fullName>
    </submittedName>
</protein>
<dbReference type="EMBL" id="UOFE01000003">
    <property type="protein sequence ID" value="VAW50532.1"/>
    <property type="molecule type" value="Genomic_DNA"/>
</dbReference>
<name>A0A3B0WGV7_9ZZZZ</name>
<accession>A0A3B0WGV7</accession>
<organism evidence="1">
    <name type="scientific">hydrothermal vent metagenome</name>
    <dbReference type="NCBI Taxonomy" id="652676"/>
    <lineage>
        <taxon>unclassified sequences</taxon>
        <taxon>metagenomes</taxon>
        <taxon>ecological metagenomes</taxon>
    </lineage>
</organism>
<proteinExistence type="predicted"/>